<evidence type="ECO:0000256" key="1">
    <source>
        <dbReference type="SAM" id="SignalP"/>
    </source>
</evidence>
<organism evidence="2 3">
    <name type="scientific">Spirodela intermedia</name>
    <name type="common">Intermediate duckweed</name>
    <dbReference type="NCBI Taxonomy" id="51605"/>
    <lineage>
        <taxon>Eukaryota</taxon>
        <taxon>Viridiplantae</taxon>
        <taxon>Streptophyta</taxon>
        <taxon>Embryophyta</taxon>
        <taxon>Tracheophyta</taxon>
        <taxon>Spermatophyta</taxon>
        <taxon>Magnoliopsida</taxon>
        <taxon>Liliopsida</taxon>
        <taxon>Araceae</taxon>
        <taxon>Lemnoideae</taxon>
        <taxon>Spirodela</taxon>
    </lineage>
</organism>
<keyword evidence="1" id="KW-0732">Signal</keyword>
<proteinExistence type="predicted"/>
<feature type="chain" id="PRO_5047160259" description="Secreted protein" evidence="1">
    <location>
        <begin position="18"/>
        <end position="80"/>
    </location>
</feature>
<accession>A0ABN7ECR5</accession>
<feature type="signal peptide" evidence="1">
    <location>
        <begin position="1"/>
        <end position="17"/>
    </location>
</feature>
<protein>
    <recommendedName>
        <fullName evidence="4">Secreted protein</fullName>
    </recommendedName>
</protein>
<evidence type="ECO:0000313" key="2">
    <source>
        <dbReference type="EMBL" id="CAA6675695.1"/>
    </source>
</evidence>
<comment type="caution">
    <text evidence="2">The sequence shown here is derived from an EMBL/GenBank/DDBJ whole genome shotgun (WGS) entry which is preliminary data.</text>
</comment>
<name>A0ABN7ECR5_SPIIN</name>
<sequence length="80" mass="9132">MIFLPLSLFFFVFFCEGLFPHPPLIAYDFVYSGLVQLRPMHNAGMLSHSKWCLPRASVGISCQERNKPLWIAIAFTTVLV</sequence>
<reference evidence="3" key="1">
    <citation type="journal article" date="2020" name="Sci. Rep.">
        <title>Chromosome-scale genome assembly for the duckweed Spirodela intermedia, integrating cytogenetic maps, PacBio and Oxford Nanopore libraries.</title>
        <authorList>
            <person name="Hoang P.T.N."/>
            <person name="Fiebig A."/>
            <person name="Novak P."/>
            <person name="Macas J."/>
            <person name="Cao H.X."/>
            <person name="Stepanenko A."/>
            <person name="Chen G."/>
            <person name="Borisjuk N."/>
            <person name="Scholz U."/>
            <person name="Schubert I."/>
        </authorList>
    </citation>
    <scope>NUCLEOTIDE SEQUENCE [LARGE SCALE GENOMIC DNA]</scope>
</reference>
<evidence type="ECO:0008006" key="4">
    <source>
        <dbReference type="Google" id="ProtNLM"/>
    </source>
</evidence>
<dbReference type="Proteomes" id="UP001189122">
    <property type="component" value="Unassembled WGS sequence"/>
</dbReference>
<keyword evidence="3" id="KW-1185">Reference proteome</keyword>
<dbReference type="EMBL" id="CACRZD030000390">
    <property type="protein sequence ID" value="CAA6675695.1"/>
    <property type="molecule type" value="Genomic_DNA"/>
</dbReference>
<gene>
    <name evidence="2" type="ORF">SI7747_UN022037</name>
</gene>
<evidence type="ECO:0000313" key="3">
    <source>
        <dbReference type="Proteomes" id="UP001189122"/>
    </source>
</evidence>